<dbReference type="InterPro" id="IPR003156">
    <property type="entry name" value="DHHA1_dom"/>
</dbReference>
<dbReference type="Pfam" id="PF17768">
    <property type="entry name" value="RecJ_OB"/>
    <property type="match status" value="1"/>
</dbReference>
<dbReference type="AlphaFoldDB" id="A0A846QMV2"/>
<dbReference type="EMBL" id="JAATJA010000005">
    <property type="protein sequence ID" value="NJB69458.1"/>
    <property type="molecule type" value="Genomic_DNA"/>
</dbReference>
<dbReference type="InterPro" id="IPR041122">
    <property type="entry name" value="RecJ_OB"/>
</dbReference>
<evidence type="ECO:0000256" key="2">
    <source>
        <dbReference type="ARBA" id="ARBA00019841"/>
    </source>
</evidence>
<dbReference type="PANTHER" id="PTHR30255:SF2">
    <property type="entry name" value="SINGLE-STRANDED-DNA-SPECIFIC EXONUCLEASE RECJ"/>
    <property type="match status" value="1"/>
</dbReference>
<dbReference type="GO" id="GO:0006310">
    <property type="term" value="P:DNA recombination"/>
    <property type="evidence" value="ECO:0007669"/>
    <property type="project" value="InterPro"/>
</dbReference>
<protein>
    <recommendedName>
        <fullName evidence="2">Single-stranded-DNA-specific exonuclease RecJ</fullName>
    </recommendedName>
</protein>
<feature type="domain" description="RecJ OB" evidence="8">
    <location>
        <begin position="455"/>
        <end position="561"/>
    </location>
</feature>
<accession>A0A846QMV2</accession>
<dbReference type="SUPFAM" id="SSF64182">
    <property type="entry name" value="DHH phosphoesterases"/>
    <property type="match status" value="1"/>
</dbReference>
<evidence type="ECO:0000256" key="3">
    <source>
        <dbReference type="ARBA" id="ARBA00022722"/>
    </source>
</evidence>
<organism evidence="9 10">
    <name type="scientific">Desulfobaculum xiamenense</name>
    <dbReference type="NCBI Taxonomy" id="995050"/>
    <lineage>
        <taxon>Bacteria</taxon>
        <taxon>Pseudomonadati</taxon>
        <taxon>Thermodesulfobacteriota</taxon>
        <taxon>Desulfovibrionia</taxon>
        <taxon>Desulfovibrionales</taxon>
        <taxon>Desulfovibrionaceae</taxon>
        <taxon>Desulfobaculum</taxon>
    </lineage>
</organism>
<dbReference type="Pfam" id="PF02272">
    <property type="entry name" value="DHHA1"/>
    <property type="match status" value="1"/>
</dbReference>
<proteinExistence type="inferred from homology"/>
<name>A0A846QMV2_9BACT</name>
<dbReference type="RefSeq" id="WP_167942542.1">
    <property type="nucleotide sequence ID" value="NZ_JAATJA010000005.1"/>
</dbReference>
<keyword evidence="10" id="KW-1185">Reference proteome</keyword>
<dbReference type="Gene3D" id="3.90.1640.30">
    <property type="match status" value="1"/>
</dbReference>
<keyword evidence="3" id="KW-0540">Nuclease</keyword>
<evidence type="ECO:0000256" key="4">
    <source>
        <dbReference type="ARBA" id="ARBA00022801"/>
    </source>
</evidence>
<feature type="domain" description="DHHA1" evidence="7">
    <location>
        <begin position="350"/>
        <end position="441"/>
    </location>
</feature>
<keyword evidence="4 9" id="KW-0378">Hydrolase</keyword>
<comment type="caution">
    <text evidence="9">The sequence shown here is derived from an EMBL/GenBank/DDBJ whole genome shotgun (WGS) entry which is preliminary data.</text>
</comment>
<comment type="similarity">
    <text evidence="1">Belongs to the RecJ family.</text>
</comment>
<keyword evidence="5 9" id="KW-0269">Exonuclease</keyword>
<evidence type="ECO:0000259" key="6">
    <source>
        <dbReference type="Pfam" id="PF01368"/>
    </source>
</evidence>
<dbReference type="InterPro" id="IPR001667">
    <property type="entry name" value="DDH_dom"/>
</dbReference>
<dbReference type="GO" id="GO:0006281">
    <property type="term" value="P:DNA repair"/>
    <property type="evidence" value="ECO:0007669"/>
    <property type="project" value="InterPro"/>
</dbReference>
<dbReference type="InterPro" id="IPR038763">
    <property type="entry name" value="DHH_sf"/>
</dbReference>
<evidence type="ECO:0000313" key="9">
    <source>
        <dbReference type="EMBL" id="NJB69458.1"/>
    </source>
</evidence>
<dbReference type="GO" id="GO:0003676">
    <property type="term" value="F:nucleic acid binding"/>
    <property type="evidence" value="ECO:0007669"/>
    <property type="project" value="InterPro"/>
</dbReference>
<dbReference type="NCBIfam" id="TIGR00644">
    <property type="entry name" value="recJ"/>
    <property type="match status" value="1"/>
</dbReference>
<dbReference type="PANTHER" id="PTHR30255">
    <property type="entry name" value="SINGLE-STRANDED-DNA-SPECIFIC EXONUCLEASE RECJ"/>
    <property type="match status" value="1"/>
</dbReference>
<sequence length="565" mass="60931">MALSWIPRPNGSEAPDSMSEWAERLSVTPLVTRLLWQRGLHELQDMDIFLSPGLKHLAQLDEFPGLMEAAQVLADGLIAGRSFAVWGDYDVDGVTATALVTDFLTRRGYTARHHLPNRFNEGYGLNIEGIEELAAQGVDLLLTVDCGITSMNEVARARELGMTVVVSDHHLPGPELPPAHAVVDPRVGECPCPDLAGVGVAFLLVAALNRMLPGDPIDIRQFLDLVALGTIADVVKLKGQNRILVKNGLLLLGEARRPGIAALKEASGFAPTAALGAGQVGFGLAPRINAAGRMGEAENALNLLLAPDYETARPLAAKLDTLNTERRSTEDTILKEALAQAETQLSRLGLVLYSPGWHSGIIGIVASRVVEAHYRPTLIITTENGHLKGSGRSTREFDLHGGLEACSHLLLGFGGHRQAAGLSLAPENLEPLRDAFHAAVAAQCGDTPLTPSLYVDGELSFADIDFILLKELEMLQPFGPGNAEPVFASAPVRVRQRRIFGKNHVKLELVDEASGVSLNAKAWRQAENMPPSMQGQRIRIAFTPKIDRYQGSASIDLQIKDWKLA</sequence>
<reference evidence="9 10" key="1">
    <citation type="submission" date="2020-03" db="EMBL/GenBank/DDBJ databases">
        <title>Genomic Encyclopedia of Type Strains, Phase IV (KMG-IV): sequencing the most valuable type-strain genomes for metagenomic binning, comparative biology and taxonomic classification.</title>
        <authorList>
            <person name="Goeker M."/>
        </authorList>
    </citation>
    <scope>NUCLEOTIDE SEQUENCE [LARGE SCALE GENOMIC DNA]</scope>
    <source>
        <strain evidence="9 10">DSM 24233</strain>
    </source>
</reference>
<evidence type="ECO:0000313" key="10">
    <source>
        <dbReference type="Proteomes" id="UP000580856"/>
    </source>
</evidence>
<evidence type="ECO:0000256" key="1">
    <source>
        <dbReference type="ARBA" id="ARBA00005915"/>
    </source>
</evidence>
<dbReference type="InterPro" id="IPR004610">
    <property type="entry name" value="RecJ"/>
</dbReference>
<dbReference type="Pfam" id="PF01368">
    <property type="entry name" value="DHH"/>
    <property type="match status" value="1"/>
</dbReference>
<evidence type="ECO:0000256" key="5">
    <source>
        <dbReference type="ARBA" id="ARBA00022839"/>
    </source>
</evidence>
<evidence type="ECO:0000259" key="7">
    <source>
        <dbReference type="Pfam" id="PF02272"/>
    </source>
</evidence>
<gene>
    <name evidence="9" type="ORF">GGQ74_003160</name>
</gene>
<dbReference type="InterPro" id="IPR051673">
    <property type="entry name" value="SSDNA_exonuclease_RecJ"/>
</dbReference>
<dbReference type="Gene3D" id="3.10.310.30">
    <property type="match status" value="1"/>
</dbReference>
<evidence type="ECO:0000259" key="8">
    <source>
        <dbReference type="Pfam" id="PF17768"/>
    </source>
</evidence>
<dbReference type="Proteomes" id="UP000580856">
    <property type="component" value="Unassembled WGS sequence"/>
</dbReference>
<feature type="domain" description="DDH" evidence="6">
    <location>
        <begin position="83"/>
        <end position="230"/>
    </location>
</feature>
<dbReference type="GO" id="GO:0008409">
    <property type="term" value="F:5'-3' exonuclease activity"/>
    <property type="evidence" value="ECO:0007669"/>
    <property type="project" value="InterPro"/>
</dbReference>